<feature type="domain" description="Bulb-type lectin" evidence="3">
    <location>
        <begin position="150"/>
        <end position="257"/>
    </location>
</feature>
<evidence type="ECO:0000313" key="7">
    <source>
        <dbReference type="Proteomes" id="UP000256345"/>
    </source>
</evidence>
<dbReference type="CDD" id="cd00028">
    <property type="entry name" value="B_lectin"/>
    <property type="match status" value="2"/>
</dbReference>
<proteinExistence type="predicted"/>
<name>A0AAC8Q732_9BACT</name>
<dbReference type="Gene3D" id="2.90.10.10">
    <property type="entry name" value="Bulb-type lectin domain"/>
    <property type="match status" value="6"/>
</dbReference>
<dbReference type="GO" id="GO:0006508">
    <property type="term" value="P:proteolysis"/>
    <property type="evidence" value="ECO:0007669"/>
    <property type="project" value="InterPro"/>
</dbReference>
<dbReference type="RefSeq" id="WP_082175220.1">
    <property type="nucleotide sequence ID" value="NZ_CP011509.1"/>
</dbReference>
<dbReference type="Proteomes" id="UP000256345">
    <property type="component" value="Unassembled WGS sequence"/>
</dbReference>
<accession>A0AAC8Q732</accession>
<sequence length="513" mass="54335">MSSSPSPGPRTWVATLSLVLSALALVALPATAHAAAGGAQLVSSERLNPGQALSAADGRYRLVMQSDGNLVYYQDGSARWQSGTGVANSWAIMQGDGNLVVYNPSNVALWQSGTGGNSGAFLALQDDGNVVIYNATATRALWQTSTVVLPPRISNGQVLYSGTSVRSEDGRHRLVMQSDGNLVFYRGGVAKWSSGTASPGARAVMQADGNLVVYNPSNVALWQSGTGGNTGAFLAVQDDGNVVIYNAAATRALWQTNTVLYASRLNPGETLGSARELRSPDEKHRLVMQADGNLVVYSPTGAARWWTGTSSSSARAVMQADGNLVVYNSSNVALWQSGTSGYSGAWLALQNDGNLVIYDASGTARWWIGGYSPPTVPTSCSAVTSPVGSDQTVLAEGFRVHKCAADAVGRMIRDARAAGISLTGWGWRSVESQIQLRREHCGTSYYAIYEMPSSQCSPPTARPGYSQHERGLALDFASMSSSSSGFAWLRANAARYGFYNLPSESWHWSTTGL</sequence>
<dbReference type="PANTHER" id="PTHR47976:SF116">
    <property type="entry name" value="RECEPTOR-LIKE SERINE_THREONINE-PROTEIN KINASE"/>
    <property type="match status" value="1"/>
</dbReference>
<evidence type="ECO:0000256" key="1">
    <source>
        <dbReference type="ARBA" id="ARBA00022729"/>
    </source>
</evidence>
<dbReference type="InterPro" id="IPR009045">
    <property type="entry name" value="Zn_M74/Hedgehog-like"/>
</dbReference>
<dbReference type="Gene3D" id="3.30.1380.10">
    <property type="match status" value="1"/>
</dbReference>
<organism evidence="4 6">
    <name type="scientific">Archangium gephyra</name>
    <dbReference type="NCBI Taxonomy" id="48"/>
    <lineage>
        <taxon>Bacteria</taxon>
        <taxon>Pseudomonadati</taxon>
        <taxon>Myxococcota</taxon>
        <taxon>Myxococcia</taxon>
        <taxon>Myxococcales</taxon>
        <taxon>Cystobacterineae</taxon>
        <taxon>Archangiaceae</taxon>
        <taxon>Archangium</taxon>
    </lineage>
</organism>
<dbReference type="PROSITE" id="PS50927">
    <property type="entry name" value="BULB_LECTIN"/>
    <property type="match status" value="3"/>
</dbReference>
<dbReference type="InterPro" id="IPR003709">
    <property type="entry name" value="VanY-like_core_dom"/>
</dbReference>
<gene>
    <name evidence="4" type="ORF">AA314_03710</name>
    <name evidence="5" type="ORF">ATI61_108528</name>
</gene>
<feature type="chain" id="PRO_5042295062" evidence="2">
    <location>
        <begin position="35"/>
        <end position="513"/>
    </location>
</feature>
<dbReference type="InterPro" id="IPR051343">
    <property type="entry name" value="G-type_lectin_kinases/EP1-like"/>
</dbReference>
<reference evidence="5 7" key="2">
    <citation type="submission" date="2018-08" db="EMBL/GenBank/DDBJ databases">
        <title>Genomic Encyclopedia of Archaeal and Bacterial Type Strains, Phase II (KMG-II): from individual species to whole genera.</title>
        <authorList>
            <person name="Goeker M."/>
        </authorList>
    </citation>
    <scope>NUCLEOTIDE SEQUENCE [LARGE SCALE GENOMIC DNA]</scope>
    <source>
        <strain evidence="5 7">DSM 2261</strain>
    </source>
</reference>
<evidence type="ECO:0000313" key="5">
    <source>
        <dbReference type="EMBL" id="REG28985.1"/>
    </source>
</evidence>
<dbReference type="SMART" id="SM00108">
    <property type="entry name" value="B_lectin"/>
    <property type="match status" value="3"/>
</dbReference>
<feature type="domain" description="Bulb-type lectin" evidence="3">
    <location>
        <begin position="38"/>
        <end position="145"/>
    </location>
</feature>
<dbReference type="SUPFAM" id="SSF55166">
    <property type="entry name" value="Hedgehog/DD-peptidase"/>
    <property type="match status" value="1"/>
</dbReference>
<evidence type="ECO:0000256" key="2">
    <source>
        <dbReference type="SAM" id="SignalP"/>
    </source>
</evidence>
<dbReference type="InterPro" id="IPR001480">
    <property type="entry name" value="Bulb-type_lectin_dom"/>
</dbReference>
<dbReference type="SUPFAM" id="SSF51110">
    <property type="entry name" value="alpha-D-mannose-specific plant lectins"/>
    <property type="match status" value="3"/>
</dbReference>
<evidence type="ECO:0000259" key="3">
    <source>
        <dbReference type="PROSITE" id="PS50927"/>
    </source>
</evidence>
<feature type="signal peptide" evidence="2">
    <location>
        <begin position="1"/>
        <end position="34"/>
    </location>
</feature>
<keyword evidence="7" id="KW-1185">Reference proteome</keyword>
<evidence type="ECO:0000313" key="4">
    <source>
        <dbReference type="EMBL" id="AKJ02084.1"/>
    </source>
</evidence>
<dbReference type="Proteomes" id="UP000035579">
    <property type="component" value="Chromosome"/>
</dbReference>
<dbReference type="Pfam" id="PF02557">
    <property type="entry name" value="VanY"/>
    <property type="match status" value="1"/>
</dbReference>
<keyword evidence="1 2" id="KW-0732">Signal</keyword>
<dbReference type="CDD" id="cd14814">
    <property type="entry name" value="Peptidase_M15"/>
    <property type="match status" value="1"/>
</dbReference>
<dbReference type="InterPro" id="IPR036426">
    <property type="entry name" value="Bulb-type_lectin_dom_sf"/>
</dbReference>
<dbReference type="KEGG" id="age:AA314_03710"/>
<dbReference type="PANTHER" id="PTHR47976">
    <property type="entry name" value="G-TYPE LECTIN S-RECEPTOR-LIKE SERINE/THREONINE-PROTEIN KINASE SD2-5"/>
    <property type="match status" value="1"/>
</dbReference>
<dbReference type="EMBL" id="QUMU01000008">
    <property type="protein sequence ID" value="REG28985.1"/>
    <property type="molecule type" value="Genomic_DNA"/>
</dbReference>
<feature type="domain" description="Bulb-type lectin" evidence="3">
    <location>
        <begin position="262"/>
        <end position="370"/>
    </location>
</feature>
<dbReference type="AlphaFoldDB" id="A0AAC8Q732"/>
<dbReference type="EMBL" id="CP011509">
    <property type="protein sequence ID" value="AKJ02084.1"/>
    <property type="molecule type" value="Genomic_DNA"/>
</dbReference>
<evidence type="ECO:0000313" key="6">
    <source>
        <dbReference type="Proteomes" id="UP000035579"/>
    </source>
</evidence>
<protein>
    <submittedName>
        <fullName evidence="5">D-alanyl-D-alanine carboxypeptidase-like protein</fullName>
    </submittedName>
    <submittedName>
        <fullName evidence="4">Mannose-binding lectin</fullName>
    </submittedName>
</protein>
<reference evidence="4 6" key="1">
    <citation type="submission" date="2015-05" db="EMBL/GenBank/DDBJ databases">
        <title>Genome assembly of Archangium gephyra DSM 2261.</title>
        <authorList>
            <person name="Sharma G."/>
            <person name="Subramanian S."/>
        </authorList>
    </citation>
    <scope>NUCLEOTIDE SEQUENCE [LARGE SCALE GENOMIC DNA]</scope>
    <source>
        <strain evidence="4 6">DSM 2261</strain>
    </source>
</reference>
<dbReference type="GO" id="GO:0008233">
    <property type="term" value="F:peptidase activity"/>
    <property type="evidence" value="ECO:0007669"/>
    <property type="project" value="InterPro"/>
</dbReference>